<proteinExistence type="predicted"/>
<reference evidence="1" key="1">
    <citation type="journal article" date="2018" name="Data Brief">
        <title>Genome sequence data from 17 accessions of Ensete ventricosum, a staple food crop for millions in Ethiopia.</title>
        <authorList>
            <person name="Yemataw Z."/>
            <person name="Muzemil S."/>
            <person name="Ambachew D."/>
            <person name="Tripathi L."/>
            <person name="Tesfaye K."/>
            <person name="Chala A."/>
            <person name="Farbos A."/>
            <person name="O'Neill P."/>
            <person name="Moore K."/>
            <person name="Grant M."/>
            <person name="Studholme D.J."/>
        </authorList>
    </citation>
    <scope>NUCLEOTIDE SEQUENCE [LARGE SCALE GENOMIC DNA]</scope>
    <source>
        <tissue evidence="1">Leaf</tissue>
    </source>
</reference>
<evidence type="ECO:0000313" key="1">
    <source>
        <dbReference type="EMBL" id="RZR70596.1"/>
    </source>
</evidence>
<protein>
    <submittedName>
        <fullName evidence="1">Uncharacterized protein</fullName>
    </submittedName>
</protein>
<sequence>MVVGVKRRGSQLGSKGDRTVRSDNNCVAGRMVGEQQNADGGKGIVVVMVGVTVGNRTTGEGIAEGVTAIACGEVATTKG</sequence>
<gene>
    <name evidence="1" type="ORF">BHM03_00000688</name>
</gene>
<name>A0A444C038_ENSVE</name>
<dbReference type="AlphaFoldDB" id="A0A444C038"/>
<dbReference type="EMBL" id="KV875448">
    <property type="protein sequence ID" value="RZR70596.1"/>
    <property type="molecule type" value="Genomic_DNA"/>
</dbReference>
<dbReference type="Proteomes" id="UP000290560">
    <property type="component" value="Unassembled WGS sequence"/>
</dbReference>
<organism evidence="1">
    <name type="scientific">Ensete ventricosum</name>
    <name type="common">Abyssinian banana</name>
    <name type="synonym">Musa ensete</name>
    <dbReference type="NCBI Taxonomy" id="4639"/>
    <lineage>
        <taxon>Eukaryota</taxon>
        <taxon>Viridiplantae</taxon>
        <taxon>Streptophyta</taxon>
        <taxon>Embryophyta</taxon>
        <taxon>Tracheophyta</taxon>
        <taxon>Spermatophyta</taxon>
        <taxon>Magnoliopsida</taxon>
        <taxon>Liliopsida</taxon>
        <taxon>Zingiberales</taxon>
        <taxon>Musaceae</taxon>
        <taxon>Ensete</taxon>
    </lineage>
</organism>
<accession>A0A444C038</accession>